<dbReference type="KEGG" id="foc:113214674"/>
<proteinExistence type="predicted"/>
<gene>
    <name evidence="3" type="primary">LOC113214674</name>
</gene>
<feature type="chain" id="PRO_5027045776" evidence="1">
    <location>
        <begin position="22"/>
        <end position="125"/>
    </location>
</feature>
<evidence type="ECO:0000313" key="2">
    <source>
        <dbReference type="Proteomes" id="UP000504606"/>
    </source>
</evidence>
<protein>
    <submittedName>
        <fullName evidence="3">Uncharacterized protein LOC113214674</fullName>
    </submittedName>
</protein>
<dbReference type="AlphaFoldDB" id="A0A6J1TGF6"/>
<sequence length="125" mass="13458">MKIAIVACLALLALLVQPSQQLTGGPGPINVHVEAWNTANLVPSCVLAVVSRYGRAYAAESLTAFAQAVTNVNGSYRQLRMTPTIEAWLRTMANTARDTNRAGLAGLIGKLFACVATRIVHRRPW</sequence>
<accession>A0A6J1TGF6</accession>
<feature type="signal peptide" evidence="1">
    <location>
        <begin position="1"/>
        <end position="21"/>
    </location>
</feature>
<dbReference type="GeneID" id="113214674"/>
<dbReference type="Proteomes" id="UP000504606">
    <property type="component" value="Unplaced"/>
</dbReference>
<name>A0A6J1TGF6_FRAOC</name>
<evidence type="ECO:0000256" key="1">
    <source>
        <dbReference type="SAM" id="SignalP"/>
    </source>
</evidence>
<keyword evidence="2" id="KW-1185">Reference proteome</keyword>
<keyword evidence="1" id="KW-0732">Signal</keyword>
<organism evidence="2 3">
    <name type="scientific">Frankliniella occidentalis</name>
    <name type="common">Western flower thrips</name>
    <name type="synonym">Euthrips occidentalis</name>
    <dbReference type="NCBI Taxonomy" id="133901"/>
    <lineage>
        <taxon>Eukaryota</taxon>
        <taxon>Metazoa</taxon>
        <taxon>Ecdysozoa</taxon>
        <taxon>Arthropoda</taxon>
        <taxon>Hexapoda</taxon>
        <taxon>Insecta</taxon>
        <taxon>Pterygota</taxon>
        <taxon>Neoptera</taxon>
        <taxon>Paraneoptera</taxon>
        <taxon>Thysanoptera</taxon>
        <taxon>Terebrantia</taxon>
        <taxon>Thripoidea</taxon>
        <taxon>Thripidae</taxon>
        <taxon>Frankliniella</taxon>
    </lineage>
</organism>
<dbReference type="RefSeq" id="XP_026289901.1">
    <property type="nucleotide sequence ID" value="XM_026434116.2"/>
</dbReference>
<evidence type="ECO:0000313" key="3">
    <source>
        <dbReference type="RefSeq" id="XP_026289901.1"/>
    </source>
</evidence>
<reference evidence="3" key="1">
    <citation type="submission" date="2025-08" db="UniProtKB">
        <authorList>
            <consortium name="RefSeq"/>
        </authorList>
    </citation>
    <scope>IDENTIFICATION</scope>
    <source>
        <tissue evidence="3">Whole organism</tissue>
    </source>
</reference>